<evidence type="ECO:0000313" key="2">
    <source>
        <dbReference type="EMBL" id="MRW91042.1"/>
    </source>
</evidence>
<organism evidence="2 3">
    <name type="scientific">Duganella guangzhouensis</name>
    <dbReference type="NCBI Taxonomy" id="2666084"/>
    <lineage>
        <taxon>Bacteria</taxon>
        <taxon>Pseudomonadati</taxon>
        <taxon>Pseudomonadota</taxon>
        <taxon>Betaproteobacteria</taxon>
        <taxon>Burkholderiales</taxon>
        <taxon>Oxalobacteraceae</taxon>
        <taxon>Telluria group</taxon>
        <taxon>Duganella</taxon>
    </lineage>
</organism>
<dbReference type="AlphaFoldDB" id="A0A6I2KZR1"/>
<reference evidence="2 3" key="1">
    <citation type="submission" date="2019-11" db="EMBL/GenBank/DDBJ databases">
        <title>Novel species isolated from a subtropical stream in China.</title>
        <authorList>
            <person name="Lu H."/>
        </authorList>
    </citation>
    <scope>NUCLEOTIDE SEQUENCE [LARGE SCALE GENOMIC DNA]</scope>
    <source>
        <strain evidence="2 3">FT80W</strain>
    </source>
</reference>
<protein>
    <submittedName>
        <fullName evidence="2">Uncharacterized protein</fullName>
    </submittedName>
</protein>
<proteinExistence type="predicted"/>
<comment type="caution">
    <text evidence="2">The sequence shown here is derived from an EMBL/GenBank/DDBJ whole genome shotgun (WGS) entry which is preliminary data.</text>
</comment>
<gene>
    <name evidence="2" type="ORF">GJ699_13685</name>
</gene>
<sequence length="725" mass="81506">MIENTLSPFSVVSFSKDFLVELVRHKTGWDQRNEVSDKTQLNYLCNYLAAPAMGCKTIVVEDEYIDRHYLEDYSAYYARCFPHHPRKCSRVHFFKSNFEQQDFVSRLATSHGKLNRELQENYLGFVVIRPIPHTFFAKICLVPYPTLCGRQGAKILTREVPVSLFGLKLAVETVPFLEQDKVVSACATSAVWTALSASRDSSISQLPSPSSITRAATSNKDEGTRTFPTIGLTPPQVARSFKSFGYEPSIFEYKGLQAQTELKEHVFSHLQNGTPVVLGGEVYEIKEDQSLSHLGKHLVCVVGYSILPTGQANGLKFRSHDIDKIYIHDDRYGPYVKVRMAPKSLKLSDHEITGFALAFEGSDNDLFVPEIAIVGLDHKVRIPYSHIFNICTAFSAYSSLSSSDIAKTRTEVPQDDIATVDELSNIFAQIANGSWEIALTSSTQLKQEILSDESFQSFNGLYEKSSLLLQSMPRHIWRARLHVASAGKLVPFTDLVFDATEVPQGRVLIGYIAYTTEAISAWENISSMLAMRVWQNYNLGDNVGKQYIGCIVKFFSELRNRTYLNSLYGPAGLPRRSLKPGESDAIDDIQLRPDTFTVRRGSRYDWGKLDTKIKYIWVINELGDLVMGEDKFSVTEGEEQFQGHPTLIDGKPGRVAGEILYVPEHATWAINLQSRAYSGHLDKRSTEARSYLENVIKHNLDGLNVKVQADLAEEVTPQRTDDTLK</sequence>
<dbReference type="RefSeq" id="WP_154377053.1">
    <property type="nucleotide sequence ID" value="NZ_WKJK01000006.1"/>
</dbReference>
<accession>A0A6I2KZR1</accession>
<keyword evidence="3" id="KW-1185">Reference proteome</keyword>
<feature type="region of interest" description="Disordered" evidence="1">
    <location>
        <begin position="206"/>
        <end position="229"/>
    </location>
</feature>
<name>A0A6I2KZR1_9BURK</name>
<dbReference type="Proteomes" id="UP000433309">
    <property type="component" value="Unassembled WGS sequence"/>
</dbReference>
<dbReference type="EMBL" id="WKJK01000006">
    <property type="protein sequence ID" value="MRW91042.1"/>
    <property type="molecule type" value="Genomic_DNA"/>
</dbReference>
<evidence type="ECO:0000256" key="1">
    <source>
        <dbReference type="SAM" id="MobiDB-lite"/>
    </source>
</evidence>
<evidence type="ECO:0000313" key="3">
    <source>
        <dbReference type="Proteomes" id="UP000433309"/>
    </source>
</evidence>